<dbReference type="InterPro" id="IPR050725">
    <property type="entry name" value="CysQ/Inositol_MonoPase"/>
</dbReference>
<proteinExistence type="inferred from homology"/>
<dbReference type="RefSeq" id="XP_002114279.1">
    <property type="nucleotide sequence ID" value="XM_002114243.1"/>
</dbReference>
<evidence type="ECO:0000256" key="4">
    <source>
        <dbReference type="ARBA" id="ARBA00005152"/>
    </source>
</evidence>
<name>B3S248_TRIAD</name>
<dbReference type="InterPro" id="IPR000760">
    <property type="entry name" value="Inositol_monophosphatase-like"/>
</dbReference>
<dbReference type="InParanoid" id="B3S248"/>
<evidence type="ECO:0000313" key="17">
    <source>
        <dbReference type="Proteomes" id="UP000009022"/>
    </source>
</evidence>
<evidence type="ECO:0000256" key="11">
    <source>
        <dbReference type="ARBA" id="ARBA00022989"/>
    </source>
</evidence>
<evidence type="ECO:0000256" key="10">
    <source>
        <dbReference type="ARBA" id="ARBA00022842"/>
    </source>
</evidence>
<evidence type="ECO:0000256" key="7">
    <source>
        <dbReference type="ARBA" id="ARBA00022692"/>
    </source>
</evidence>
<dbReference type="HOGENOM" id="CLU_1403929_0_0_1"/>
<dbReference type="PANTHER" id="PTHR43028">
    <property type="entry name" value="3'(2'),5'-BISPHOSPHATE NUCLEOTIDASE 1"/>
    <property type="match status" value="1"/>
</dbReference>
<dbReference type="eggNOG" id="KOG3853">
    <property type="taxonomic scope" value="Eukaryota"/>
</dbReference>
<accession>B3S248</accession>
<dbReference type="EC" id="3.1.3.25" evidence="6"/>
<dbReference type="GeneID" id="6755176"/>
<keyword evidence="17" id="KW-1185">Reference proteome</keyword>
<evidence type="ECO:0000256" key="5">
    <source>
        <dbReference type="ARBA" id="ARBA00009759"/>
    </source>
</evidence>
<evidence type="ECO:0000313" key="16">
    <source>
        <dbReference type="EMBL" id="EDV23369.1"/>
    </source>
</evidence>
<comment type="subcellular location">
    <subcellularLocation>
        <location evidence="3">Membrane</location>
        <topology evidence="3">Single-pass membrane protein</topology>
    </subcellularLocation>
</comment>
<evidence type="ECO:0000256" key="2">
    <source>
        <dbReference type="ARBA" id="ARBA00001946"/>
    </source>
</evidence>
<evidence type="ECO:0000256" key="13">
    <source>
        <dbReference type="ARBA" id="ARBA00042119"/>
    </source>
</evidence>
<dbReference type="Gene3D" id="3.30.540.10">
    <property type="entry name" value="Fructose-1,6-Bisphosphatase, subunit A, domain 1"/>
    <property type="match status" value="1"/>
</dbReference>
<dbReference type="EMBL" id="DS985247">
    <property type="protein sequence ID" value="EDV23369.1"/>
    <property type="molecule type" value="Genomic_DNA"/>
</dbReference>
<comment type="cofactor">
    <cofactor evidence="2 15">
        <name>Mg(2+)</name>
        <dbReference type="ChEBI" id="CHEBI:18420"/>
    </cofactor>
</comment>
<reference evidence="16 17" key="1">
    <citation type="journal article" date="2008" name="Nature">
        <title>The Trichoplax genome and the nature of placozoans.</title>
        <authorList>
            <person name="Srivastava M."/>
            <person name="Begovic E."/>
            <person name="Chapman J."/>
            <person name="Putnam N.H."/>
            <person name="Hellsten U."/>
            <person name="Kawashima T."/>
            <person name="Kuo A."/>
            <person name="Mitros T."/>
            <person name="Salamov A."/>
            <person name="Carpenter M.L."/>
            <person name="Signorovitch A.Y."/>
            <person name="Moreno M.A."/>
            <person name="Kamm K."/>
            <person name="Grimwood J."/>
            <person name="Schmutz J."/>
            <person name="Shapiro H."/>
            <person name="Grigoriev I.V."/>
            <person name="Buss L.W."/>
            <person name="Schierwater B."/>
            <person name="Dellaporta S.L."/>
            <person name="Rokhsar D.S."/>
        </authorList>
    </citation>
    <scope>NUCLEOTIDE SEQUENCE [LARGE SCALE GENOMIC DNA]</scope>
    <source>
        <strain evidence="16 17">Grell-BS-1999</strain>
    </source>
</reference>
<dbReference type="PROSITE" id="PS00630">
    <property type="entry name" value="IMP_2"/>
    <property type="match status" value="1"/>
</dbReference>
<dbReference type="KEGG" id="tad:TRIADDRAFT_57924"/>
<evidence type="ECO:0000256" key="6">
    <source>
        <dbReference type="ARBA" id="ARBA00013106"/>
    </source>
</evidence>
<dbReference type="SUPFAM" id="SSF56655">
    <property type="entry name" value="Carbohydrate phosphatase"/>
    <property type="match status" value="1"/>
</dbReference>
<organism evidence="16 17">
    <name type="scientific">Trichoplax adhaerens</name>
    <name type="common">Trichoplax reptans</name>
    <dbReference type="NCBI Taxonomy" id="10228"/>
    <lineage>
        <taxon>Eukaryota</taxon>
        <taxon>Metazoa</taxon>
        <taxon>Placozoa</taxon>
        <taxon>Uniplacotomia</taxon>
        <taxon>Trichoplacea</taxon>
        <taxon>Trichoplacidae</taxon>
        <taxon>Trichoplax</taxon>
    </lineage>
</organism>
<evidence type="ECO:0000256" key="1">
    <source>
        <dbReference type="ARBA" id="ARBA00001033"/>
    </source>
</evidence>
<keyword evidence="7" id="KW-0812">Transmembrane</keyword>
<evidence type="ECO:0000256" key="14">
    <source>
        <dbReference type="ARBA" id="ARBA00042949"/>
    </source>
</evidence>
<comment type="similarity">
    <text evidence="5">Belongs to the inositol monophosphatase superfamily.</text>
</comment>
<dbReference type="InterPro" id="IPR020550">
    <property type="entry name" value="Inositol_monophosphatase_CS"/>
</dbReference>
<dbReference type="Gene3D" id="3.40.190.80">
    <property type="match status" value="1"/>
</dbReference>
<evidence type="ECO:0000256" key="3">
    <source>
        <dbReference type="ARBA" id="ARBA00004167"/>
    </source>
</evidence>
<keyword evidence="12" id="KW-0472">Membrane</keyword>
<protein>
    <recommendedName>
        <fullName evidence="6">inositol-phosphate phosphatase</fullName>
        <ecNumber evidence="6">3.1.3.25</ecNumber>
    </recommendedName>
    <alternativeName>
        <fullName evidence="14">Inositol-1(or 4)-monophosphatase 3</fullName>
    </alternativeName>
    <alternativeName>
        <fullName evidence="13">Myo-inositol monophosphatase A3</fullName>
    </alternativeName>
</protein>
<evidence type="ECO:0000256" key="8">
    <source>
        <dbReference type="ARBA" id="ARBA00022723"/>
    </source>
</evidence>
<dbReference type="GO" id="GO:0016020">
    <property type="term" value="C:membrane"/>
    <property type="evidence" value="ECO:0007669"/>
    <property type="project" value="UniProtKB-SubCell"/>
</dbReference>
<keyword evidence="10 15" id="KW-0460">Magnesium</keyword>
<dbReference type="CTD" id="6755176"/>
<dbReference type="Pfam" id="PF00459">
    <property type="entry name" value="Inositol_P"/>
    <property type="match status" value="1"/>
</dbReference>
<dbReference type="PANTHER" id="PTHR43028:SF4">
    <property type="entry name" value="INOSITOL MONOPHOSPHATASE 3"/>
    <property type="match status" value="1"/>
</dbReference>
<keyword evidence="9" id="KW-0378">Hydrolase</keyword>
<feature type="binding site" evidence="15">
    <location>
        <position position="106"/>
    </location>
    <ligand>
        <name>Mg(2+)</name>
        <dbReference type="ChEBI" id="CHEBI:18420"/>
        <label>1</label>
        <note>catalytic</note>
    </ligand>
</feature>
<evidence type="ECO:0000256" key="15">
    <source>
        <dbReference type="PIRSR" id="PIRSR600760-2"/>
    </source>
</evidence>
<evidence type="ECO:0000256" key="12">
    <source>
        <dbReference type="ARBA" id="ARBA00023136"/>
    </source>
</evidence>
<dbReference type="PhylomeDB" id="B3S248"/>
<dbReference type="GO" id="GO:0046872">
    <property type="term" value="F:metal ion binding"/>
    <property type="evidence" value="ECO:0007669"/>
    <property type="project" value="UniProtKB-KW"/>
</dbReference>
<dbReference type="OrthoDB" id="74460at2759"/>
<dbReference type="STRING" id="10228.B3S248"/>
<dbReference type="Proteomes" id="UP000009022">
    <property type="component" value="Unassembled WGS sequence"/>
</dbReference>
<comment type="catalytic activity">
    <reaction evidence="1">
        <text>a myo-inositol phosphate + H2O = myo-inositol + phosphate</text>
        <dbReference type="Rhea" id="RHEA:24056"/>
        <dbReference type="ChEBI" id="CHEBI:15377"/>
        <dbReference type="ChEBI" id="CHEBI:17268"/>
        <dbReference type="ChEBI" id="CHEBI:43474"/>
        <dbReference type="ChEBI" id="CHEBI:84139"/>
        <dbReference type="EC" id="3.1.3.25"/>
    </reaction>
</comment>
<dbReference type="GO" id="GO:0046854">
    <property type="term" value="P:phosphatidylinositol phosphate biosynthetic process"/>
    <property type="evidence" value="ECO:0007669"/>
    <property type="project" value="InterPro"/>
</dbReference>
<dbReference type="OMA" id="PEITIIC"/>
<comment type="pathway">
    <text evidence="4">Polyol metabolism; myo-inositol biosynthesis; myo-inositol from D-glucose 6-phosphate: step 2/2.</text>
</comment>
<keyword evidence="8 15" id="KW-0479">Metal-binding</keyword>
<keyword evidence="11" id="KW-1133">Transmembrane helix</keyword>
<dbReference type="AlphaFoldDB" id="B3S248"/>
<dbReference type="FunFam" id="3.40.190.80:FF:000007">
    <property type="entry name" value="Blast:Putative inositol monophosphatase 3"/>
    <property type="match status" value="1"/>
</dbReference>
<gene>
    <name evidence="16" type="ORF">TRIADDRAFT_57924</name>
</gene>
<evidence type="ECO:0000256" key="9">
    <source>
        <dbReference type="ARBA" id="ARBA00022801"/>
    </source>
</evidence>
<sequence>MVCVAIKGKPVIGVIYNPFTSNTVWAWIGHGRSKDLISYAKLGRKSTPLDVTVSRSHAGKVNAIIKTTFGQDVRITPAGGAGYKTLSIAKNIADLYIHSTKIKKWDICAGNAILRSLGGKMTSFSGNQIDYSQADTPVHDGGIVASLPINEYSHEKFVSASGRLLDLV</sequence>
<dbReference type="GO" id="GO:0052834">
    <property type="term" value="F:inositol monophosphate phosphatase activity"/>
    <property type="evidence" value="ECO:0007669"/>
    <property type="project" value="UniProtKB-EC"/>
</dbReference>